<gene>
    <name evidence="2" type="ORF">NCTC10738_03392</name>
</gene>
<sequence>MQLKDFANLSIASSNAIERLPPTKFFSKLNCTKHTDGDNWAARVNAIKEHFIDITYFQIKGIYRKRGICRRWEVVPSKTFENNQFTTYDLLHGSRYLLKLSIANPGKNSNESSKPTPSKSKIIITDSSGELTLNTINPLETSIQFDDVEIPLTVKTLQINSQASLLSFQPIVEGKNSPIKDQSLPISNESYGEFAVHLDLNLRLSRWRAIGFGLLSGLAYMALELSKATDISDIKWWKASIAFSGISIIAGILYYFYNKK</sequence>
<evidence type="ECO:0000256" key="1">
    <source>
        <dbReference type="SAM" id="Phobius"/>
    </source>
</evidence>
<keyword evidence="3" id="KW-1185">Reference proteome</keyword>
<dbReference type="Proteomes" id="UP000254069">
    <property type="component" value="Unassembled WGS sequence"/>
</dbReference>
<protein>
    <submittedName>
        <fullName evidence="2">Uncharacterized protein</fullName>
    </submittedName>
</protein>
<evidence type="ECO:0000313" key="3">
    <source>
        <dbReference type="Proteomes" id="UP000254069"/>
    </source>
</evidence>
<organism evidence="2 3">
    <name type="scientific">Shewanella algae</name>
    <dbReference type="NCBI Taxonomy" id="38313"/>
    <lineage>
        <taxon>Bacteria</taxon>
        <taxon>Pseudomonadati</taxon>
        <taxon>Pseudomonadota</taxon>
        <taxon>Gammaproteobacteria</taxon>
        <taxon>Alteromonadales</taxon>
        <taxon>Shewanellaceae</taxon>
        <taxon>Shewanella</taxon>
    </lineage>
</organism>
<dbReference type="EMBL" id="UGYO01000002">
    <property type="protein sequence ID" value="SUJ02046.1"/>
    <property type="molecule type" value="Genomic_DNA"/>
</dbReference>
<name>A0A380BKN9_9GAMM</name>
<dbReference type="AlphaFoldDB" id="A0A380BKN9"/>
<evidence type="ECO:0000313" key="2">
    <source>
        <dbReference type="EMBL" id="SUJ02046.1"/>
    </source>
</evidence>
<keyword evidence="1" id="KW-0472">Membrane</keyword>
<feature type="transmembrane region" description="Helical" evidence="1">
    <location>
        <begin position="235"/>
        <end position="257"/>
    </location>
</feature>
<dbReference type="RefSeq" id="WP_115390192.1">
    <property type="nucleotide sequence ID" value="NZ_JADZHC010000056.1"/>
</dbReference>
<feature type="transmembrane region" description="Helical" evidence="1">
    <location>
        <begin position="207"/>
        <end position="223"/>
    </location>
</feature>
<accession>A0A380BKN9</accession>
<proteinExistence type="predicted"/>
<keyword evidence="1" id="KW-0812">Transmembrane</keyword>
<reference evidence="2 3" key="1">
    <citation type="submission" date="2018-06" db="EMBL/GenBank/DDBJ databases">
        <authorList>
            <consortium name="Pathogen Informatics"/>
            <person name="Doyle S."/>
        </authorList>
    </citation>
    <scope>NUCLEOTIDE SEQUENCE [LARGE SCALE GENOMIC DNA]</scope>
    <source>
        <strain evidence="2 3">NCTC10738</strain>
    </source>
</reference>
<keyword evidence="1" id="KW-1133">Transmembrane helix</keyword>